<name>A0A417YXP5_9BACI</name>
<evidence type="ECO:0000313" key="3">
    <source>
        <dbReference type="Proteomes" id="UP000284416"/>
    </source>
</evidence>
<dbReference type="AlphaFoldDB" id="A0A417YXP5"/>
<evidence type="ECO:0000256" key="1">
    <source>
        <dbReference type="SAM" id="Phobius"/>
    </source>
</evidence>
<keyword evidence="3" id="KW-1185">Reference proteome</keyword>
<gene>
    <name evidence="2" type="ORF">D1B31_02815</name>
</gene>
<keyword evidence="1" id="KW-0472">Membrane</keyword>
<evidence type="ECO:0000313" key="2">
    <source>
        <dbReference type="EMBL" id="RHW42548.1"/>
    </source>
</evidence>
<sequence length="54" mass="5768">MNLLSRIVKEEEGQALTEYGLIIGLVSVGLILALGILKDSIAAVFDDIKAELNP</sequence>
<keyword evidence="1" id="KW-1133">Transmembrane helix</keyword>
<dbReference type="EMBL" id="QWEG01000002">
    <property type="protein sequence ID" value="RHW42548.1"/>
    <property type="molecule type" value="Genomic_DNA"/>
</dbReference>
<proteinExistence type="predicted"/>
<dbReference type="Proteomes" id="UP000284416">
    <property type="component" value="Unassembled WGS sequence"/>
</dbReference>
<comment type="caution">
    <text evidence="2">The sequence shown here is derived from an EMBL/GenBank/DDBJ whole genome shotgun (WGS) entry which is preliminary data.</text>
</comment>
<protein>
    <submittedName>
        <fullName evidence="2">Flp family type IVb pilin</fullName>
    </submittedName>
</protein>
<feature type="transmembrane region" description="Helical" evidence="1">
    <location>
        <begin position="20"/>
        <end position="37"/>
    </location>
</feature>
<dbReference type="RefSeq" id="WP_118919245.1">
    <property type="nucleotide sequence ID" value="NZ_QWEG01000002.1"/>
</dbReference>
<organism evidence="2 3">
    <name type="scientific">Neobacillus notoginsengisoli</name>
    <dbReference type="NCBI Taxonomy" id="1578198"/>
    <lineage>
        <taxon>Bacteria</taxon>
        <taxon>Bacillati</taxon>
        <taxon>Bacillota</taxon>
        <taxon>Bacilli</taxon>
        <taxon>Bacillales</taxon>
        <taxon>Bacillaceae</taxon>
        <taxon>Neobacillus</taxon>
    </lineage>
</organism>
<reference evidence="2 3" key="1">
    <citation type="journal article" date="2017" name="Int. J. Syst. Evol. Microbiol.">
        <title>Bacillus notoginsengisoli sp. nov., a novel bacterium isolated from the rhizosphere of Panax notoginseng.</title>
        <authorList>
            <person name="Zhang M.Y."/>
            <person name="Cheng J."/>
            <person name="Cai Y."/>
            <person name="Zhang T.Y."/>
            <person name="Wu Y.Y."/>
            <person name="Manikprabhu D."/>
            <person name="Li W.J."/>
            <person name="Zhang Y.X."/>
        </authorList>
    </citation>
    <scope>NUCLEOTIDE SEQUENCE [LARGE SCALE GENOMIC DNA]</scope>
    <source>
        <strain evidence="2 3">JCM 30743</strain>
    </source>
</reference>
<keyword evidence="1" id="KW-0812">Transmembrane</keyword>
<accession>A0A417YXP5</accession>